<gene>
    <name evidence="2" type="ORF">O6P43_027109</name>
</gene>
<name>A0AAD7L3P7_QUISA</name>
<dbReference type="InterPro" id="IPR019557">
    <property type="entry name" value="AminoTfrase-like_pln_mobile"/>
</dbReference>
<evidence type="ECO:0000313" key="3">
    <source>
        <dbReference type="Proteomes" id="UP001163823"/>
    </source>
</evidence>
<evidence type="ECO:0000313" key="2">
    <source>
        <dbReference type="EMBL" id="KAJ7951003.1"/>
    </source>
</evidence>
<dbReference type="KEGG" id="qsa:O6P43_027109"/>
<sequence>MNITIEAGRQQPAANPEGHVLNERNRTKKLRMTIGSKKLILRFGWHNLSLTFKKDSTTGVVPPMAWLYREMCHTTHLDASEIAGPLILLQVWEWERLPFLAPRRETDIPWDNLYPLGARWRVKFKVTQIGHNVVFWYREMLDRMSADQFISFTYIDDELRHLIPTYCYRDQHIWDAKVPLIYFYIVEYQKSG</sequence>
<accession>A0AAD7L3P7</accession>
<keyword evidence="3" id="KW-1185">Reference proteome</keyword>
<proteinExistence type="predicted"/>
<dbReference type="EMBL" id="JARAOO010000011">
    <property type="protein sequence ID" value="KAJ7951003.1"/>
    <property type="molecule type" value="Genomic_DNA"/>
</dbReference>
<comment type="caution">
    <text evidence="2">The sequence shown here is derived from an EMBL/GenBank/DDBJ whole genome shotgun (WGS) entry which is preliminary data.</text>
</comment>
<evidence type="ECO:0000259" key="1">
    <source>
        <dbReference type="Pfam" id="PF10536"/>
    </source>
</evidence>
<dbReference type="Pfam" id="PF10536">
    <property type="entry name" value="PMD"/>
    <property type="match status" value="1"/>
</dbReference>
<reference evidence="2" key="1">
    <citation type="journal article" date="2023" name="Science">
        <title>Elucidation of the pathway for biosynthesis of saponin adjuvants from the soapbark tree.</title>
        <authorList>
            <person name="Reed J."/>
            <person name="Orme A."/>
            <person name="El-Demerdash A."/>
            <person name="Owen C."/>
            <person name="Martin L.B.B."/>
            <person name="Misra R.C."/>
            <person name="Kikuchi S."/>
            <person name="Rejzek M."/>
            <person name="Martin A.C."/>
            <person name="Harkess A."/>
            <person name="Leebens-Mack J."/>
            <person name="Louveau T."/>
            <person name="Stephenson M.J."/>
            <person name="Osbourn A."/>
        </authorList>
    </citation>
    <scope>NUCLEOTIDE SEQUENCE</scope>
    <source>
        <strain evidence="2">S10</strain>
    </source>
</reference>
<dbReference type="AlphaFoldDB" id="A0AAD7L3P7"/>
<dbReference type="Proteomes" id="UP001163823">
    <property type="component" value="Chromosome 11"/>
</dbReference>
<dbReference type="InterPro" id="IPR044824">
    <property type="entry name" value="MAIN-like"/>
</dbReference>
<dbReference type="PANTHER" id="PTHR46033">
    <property type="entry name" value="PROTEIN MAIN-LIKE 2"/>
    <property type="match status" value="1"/>
</dbReference>
<dbReference type="PANTHER" id="PTHR46033:SF8">
    <property type="entry name" value="PROTEIN MAINTENANCE OF MERISTEMS-LIKE"/>
    <property type="match status" value="1"/>
</dbReference>
<organism evidence="2 3">
    <name type="scientific">Quillaja saponaria</name>
    <name type="common">Soap bark tree</name>
    <dbReference type="NCBI Taxonomy" id="32244"/>
    <lineage>
        <taxon>Eukaryota</taxon>
        <taxon>Viridiplantae</taxon>
        <taxon>Streptophyta</taxon>
        <taxon>Embryophyta</taxon>
        <taxon>Tracheophyta</taxon>
        <taxon>Spermatophyta</taxon>
        <taxon>Magnoliopsida</taxon>
        <taxon>eudicotyledons</taxon>
        <taxon>Gunneridae</taxon>
        <taxon>Pentapetalae</taxon>
        <taxon>rosids</taxon>
        <taxon>fabids</taxon>
        <taxon>Fabales</taxon>
        <taxon>Quillajaceae</taxon>
        <taxon>Quillaja</taxon>
    </lineage>
</organism>
<dbReference type="GO" id="GO:0010073">
    <property type="term" value="P:meristem maintenance"/>
    <property type="evidence" value="ECO:0007669"/>
    <property type="project" value="InterPro"/>
</dbReference>
<protein>
    <submittedName>
        <fullName evidence="2">Serine/threonine-protein phosphatase 7 long form-like</fullName>
    </submittedName>
</protein>
<feature type="domain" description="Aminotransferase-like plant mobile" evidence="1">
    <location>
        <begin position="64"/>
        <end position="187"/>
    </location>
</feature>